<dbReference type="Proteomes" id="UP001499978">
    <property type="component" value="Unassembled WGS sequence"/>
</dbReference>
<protein>
    <submittedName>
        <fullName evidence="10">Zinc metalloprotease</fullName>
    </submittedName>
</protein>
<keyword evidence="5" id="KW-0378">Hydrolase</keyword>
<dbReference type="InterPro" id="IPR008754">
    <property type="entry name" value="Peptidase_M43"/>
</dbReference>
<keyword evidence="7 10" id="KW-0482">Metalloprotease</keyword>
<evidence type="ECO:0000313" key="11">
    <source>
        <dbReference type="Proteomes" id="UP001499978"/>
    </source>
</evidence>
<evidence type="ECO:0000256" key="7">
    <source>
        <dbReference type="ARBA" id="ARBA00023049"/>
    </source>
</evidence>
<keyword evidence="3" id="KW-0479">Metal-binding</keyword>
<evidence type="ECO:0000259" key="9">
    <source>
        <dbReference type="Pfam" id="PF05572"/>
    </source>
</evidence>
<gene>
    <name evidence="10" type="ORF">GCM10010201_28500</name>
</gene>
<dbReference type="Gene3D" id="3.40.390.10">
    <property type="entry name" value="Collagenase (Catalytic Domain)"/>
    <property type="match status" value="1"/>
</dbReference>
<accession>A0ABP6AY35</accession>
<sequence length="309" mass="33409">MSQSPALSAGATNWCATMPVHRHLLDTDPLYAQTRSEIESFTYVRRGRGRLGGRPVVVIPVAVHVVWNSEAQNISDAQIRSQIDVLNADFRATNPDRAGVPPVWADRVGDARVEFILASRDPAGRPTSGVTRTHTTTRAFGSDDAMKLARRGGTDAWPSDRYLNIWVCQLSGGLLGYAQFPGGPPETDGVVLLHTATGTLGTASAPFDLGRTATHEVGHWLNLRHIWGDDGEGCSGTDFVADTPNQGGPNLGKPTFPQLSCGNAPDGDMFMNYMDYTDDAAMVCYTKGQVERMDACLEGARSSFIHPHR</sequence>
<reference evidence="11" key="1">
    <citation type="journal article" date="2019" name="Int. J. Syst. Evol. Microbiol.">
        <title>The Global Catalogue of Microorganisms (GCM) 10K type strain sequencing project: providing services to taxonomists for standard genome sequencing and annotation.</title>
        <authorList>
            <consortium name="The Broad Institute Genomics Platform"/>
            <consortium name="The Broad Institute Genome Sequencing Center for Infectious Disease"/>
            <person name="Wu L."/>
            <person name="Ma J."/>
        </authorList>
    </citation>
    <scope>NUCLEOTIDE SEQUENCE [LARGE SCALE GENOMIC DNA]</scope>
    <source>
        <strain evidence="11">JCM 3367</strain>
    </source>
</reference>
<evidence type="ECO:0000256" key="1">
    <source>
        <dbReference type="ARBA" id="ARBA00008721"/>
    </source>
</evidence>
<dbReference type="Pfam" id="PF05572">
    <property type="entry name" value="Peptidase_M43"/>
    <property type="match status" value="1"/>
</dbReference>
<dbReference type="RefSeq" id="WP_344173225.1">
    <property type="nucleotide sequence ID" value="NZ_BAAARY010000014.1"/>
</dbReference>
<dbReference type="SUPFAM" id="SSF55486">
    <property type="entry name" value="Metalloproteases ('zincins'), catalytic domain"/>
    <property type="match status" value="1"/>
</dbReference>
<keyword evidence="2" id="KW-0645">Protease</keyword>
<evidence type="ECO:0000313" key="10">
    <source>
        <dbReference type="EMBL" id="GAA2527925.1"/>
    </source>
</evidence>
<keyword evidence="6" id="KW-0862">Zinc</keyword>
<dbReference type="InterPro" id="IPR024079">
    <property type="entry name" value="MetalloPept_cat_dom_sf"/>
</dbReference>
<feature type="domain" description="Peptidase M43 pregnancy-associated plasma-A" evidence="9">
    <location>
        <begin position="155"/>
        <end position="298"/>
    </location>
</feature>
<name>A0ABP6AY35_9ACTN</name>
<evidence type="ECO:0000256" key="2">
    <source>
        <dbReference type="ARBA" id="ARBA00022670"/>
    </source>
</evidence>
<evidence type="ECO:0000256" key="5">
    <source>
        <dbReference type="ARBA" id="ARBA00022801"/>
    </source>
</evidence>
<proteinExistence type="inferred from homology"/>
<comment type="caution">
    <text evidence="10">The sequence shown here is derived from an EMBL/GenBank/DDBJ whole genome shotgun (WGS) entry which is preliminary data.</text>
</comment>
<keyword evidence="11" id="KW-1185">Reference proteome</keyword>
<evidence type="ECO:0000256" key="4">
    <source>
        <dbReference type="ARBA" id="ARBA00022729"/>
    </source>
</evidence>
<dbReference type="GO" id="GO:0008237">
    <property type="term" value="F:metallopeptidase activity"/>
    <property type="evidence" value="ECO:0007669"/>
    <property type="project" value="UniProtKB-KW"/>
</dbReference>
<organism evidence="10 11">
    <name type="scientific">Pilimelia columellifera subsp. columellifera</name>
    <dbReference type="NCBI Taxonomy" id="706583"/>
    <lineage>
        <taxon>Bacteria</taxon>
        <taxon>Bacillati</taxon>
        <taxon>Actinomycetota</taxon>
        <taxon>Actinomycetes</taxon>
        <taxon>Micromonosporales</taxon>
        <taxon>Micromonosporaceae</taxon>
        <taxon>Pilimelia</taxon>
    </lineage>
</organism>
<comment type="similarity">
    <text evidence="1">Belongs to the peptidase M43B family.</text>
</comment>
<dbReference type="EMBL" id="BAAARY010000014">
    <property type="protein sequence ID" value="GAA2527925.1"/>
    <property type="molecule type" value="Genomic_DNA"/>
</dbReference>
<keyword evidence="8" id="KW-1015">Disulfide bond</keyword>
<evidence type="ECO:0000256" key="6">
    <source>
        <dbReference type="ARBA" id="ARBA00022833"/>
    </source>
</evidence>
<dbReference type="PANTHER" id="PTHR47466:SF1">
    <property type="entry name" value="METALLOPROTEASE MEP1 (AFU_ORTHOLOGUE AFUA_1G07730)-RELATED"/>
    <property type="match status" value="1"/>
</dbReference>
<evidence type="ECO:0000256" key="3">
    <source>
        <dbReference type="ARBA" id="ARBA00022723"/>
    </source>
</evidence>
<dbReference type="PANTHER" id="PTHR47466">
    <property type="match status" value="1"/>
</dbReference>
<evidence type="ECO:0000256" key="8">
    <source>
        <dbReference type="ARBA" id="ARBA00023157"/>
    </source>
</evidence>
<dbReference type="CDD" id="cd04275">
    <property type="entry name" value="ZnMc_pappalysin_like"/>
    <property type="match status" value="1"/>
</dbReference>
<keyword evidence="4" id="KW-0732">Signal</keyword>